<dbReference type="VEuPathDB" id="FungiDB:JI435_146160"/>
<organism evidence="3 4">
    <name type="scientific">Phaeosphaeria nodorum (strain SN15 / ATCC MYA-4574 / FGSC 10173)</name>
    <name type="common">Glume blotch fungus</name>
    <name type="synonym">Parastagonospora nodorum</name>
    <dbReference type="NCBI Taxonomy" id="321614"/>
    <lineage>
        <taxon>Eukaryota</taxon>
        <taxon>Fungi</taxon>
        <taxon>Dikarya</taxon>
        <taxon>Ascomycota</taxon>
        <taxon>Pezizomycotina</taxon>
        <taxon>Dothideomycetes</taxon>
        <taxon>Pleosporomycetidae</taxon>
        <taxon>Pleosporales</taxon>
        <taxon>Pleosporineae</taxon>
        <taxon>Phaeosphaeriaceae</taxon>
        <taxon>Parastagonospora</taxon>
    </lineage>
</organism>
<feature type="transmembrane region" description="Helical" evidence="2">
    <location>
        <begin position="171"/>
        <end position="197"/>
    </location>
</feature>
<feature type="transmembrane region" description="Helical" evidence="2">
    <location>
        <begin position="209"/>
        <end position="230"/>
    </location>
</feature>
<gene>
    <name evidence="3" type="ORF">JI435_146160</name>
</gene>
<feature type="compositionally biased region" description="Basic and acidic residues" evidence="1">
    <location>
        <begin position="291"/>
        <end position="314"/>
    </location>
</feature>
<dbReference type="PANTHER" id="PTHR38848">
    <property type="entry name" value="G-PROTEIN COUPLED RECEPTORS FAMILY 3 PROFILE DOMAIN-CONTAINING PROTEIN"/>
    <property type="match status" value="1"/>
</dbReference>
<protein>
    <recommendedName>
        <fullName evidence="5">Transmembrane protein</fullName>
    </recommendedName>
</protein>
<dbReference type="PANTHER" id="PTHR38848:SF3">
    <property type="entry name" value="G-PROTEIN COUPLED RECEPTORS FAMILY 3 PROFILE DOMAIN-CONTAINING PROTEIN"/>
    <property type="match status" value="1"/>
</dbReference>
<accession>A0A7U2FAC7</accession>
<feature type="region of interest" description="Disordered" evidence="1">
    <location>
        <begin position="284"/>
        <end position="315"/>
    </location>
</feature>
<evidence type="ECO:0000256" key="1">
    <source>
        <dbReference type="SAM" id="MobiDB-lite"/>
    </source>
</evidence>
<dbReference type="AlphaFoldDB" id="A0A7U2FAC7"/>
<feature type="transmembrane region" description="Helical" evidence="2">
    <location>
        <begin position="56"/>
        <end position="76"/>
    </location>
</feature>
<evidence type="ECO:0000313" key="3">
    <source>
        <dbReference type="EMBL" id="QRD01635.1"/>
    </source>
</evidence>
<keyword evidence="2" id="KW-1133">Transmembrane helix</keyword>
<feature type="transmembrane region" description="Helical" evidence="2">
    <location>
        <begin position="136"/>
        <end position="159"/>
    </location>
</feature>
<reference evidence="4" key="1">
    <citation type="journal article" date="2021" name="BMC Genomics">
        <title>Chromosome-level genome assembly and manually-curated proteome of model necrotroph Parastagonospora nodorum Sn15 reveals a genome-wide trove of candidate effector homologs, and redundancy of virulence-related functions within an accessory chromosome.</title>
        <authorList>
            <person name="Bertazzoni S."/>
            <person name="Jones D.A.B."/>
            <person name="Phan H.T."/>
            <person name="Tan K.-C."/>
            <person name="Hane J.K."/>
        </authorList>
    </citation>
    <scope>NUCLEOTIDE SEQUENCE [LARGE SCALE GENOMIC DNA]</scope>
    <source>
        <strain evidence="4">SN15 / ATCC MYA-4574 / FGSC 10173)</strain>
    </source>
</reference>
<evidence type="ECO:0008006" key="5">
    <source>
        <dbReference type="Google" id="ProtNLM"/>
    </source>
</evidence>
<evidence type="ECO:0000256" key="2">
    <source>
        <dbReference type="SAM" id="Phobius"/>
    </source>
</evidence>
<feature type="transmembrane region" description="Helical" evidence="2">
    <location>
        <begin position="96"/>
        <end position="115"/>
    </location>
</feature>
<feature type="transmembrane region" description="Helical" evidence="2">
    <location>
        <begin position="236"/>
        <end position="258"/>
    </location>
</feature>
<keyword evidence="2" id="KW-0472">Membrane</keyword>
<dbReference type="OrthoDB" id="3210850at2759"/>
<dbReference type="EMBL" id="CP069034">
    <property type="protein sequence ID" value="QRD01635.1"/>
    <property type="molecule type" value="Genomic_DNA"/>
</dbReference>
<evidence type="ECO:0000313" key="4">
    <source>
        <dbReference type="Proteomes" id="UP000663193"/>
    </source>
</evidence>
<name>A0A7U2FAC7_PHANO</name>
<dbReference type="Proteomes" id="UP000663193">
    <property type="component" value="Chromosome 12"/>
</dbReference>
<feature type="transmembrane region" description="Helical" evidence="2">
    <location>
        <begin position="20"/>
        <end position="44"/>
    </location>
</feature>
<proteinExistence type="predicted"/>
<keyword evidence="4" id="KW-1185">Reference proteome</keyword>
<keyword evidence="2" id="KW-0812">Transmembrane</keyword>
<sequence length="391" mass="44172">MGYEDGTYSNIPWFPNHETQVAVAVGYLIVLPLMTVMIASRFAFLETLSRIVHWNMPYSVVTILIALFSSWCYIFVGGVLNLGVGLSQSLHECSTGLFLCTWFYTTTKLGLYLFLMERAFIVRGGGVRLQSWHYRFNFFIMGCWLAVFILLETGRVYALREDGVCTFGWEWWALIPLMGLDVFVNFYLLAMFVVPLMRNQFSNRRLRSLAIKSMWTALGSVIATISNLVMLIMIEAPGWLCLTSCGIDIFANAALLYYMTRTLKRDNKEAKATWTVAQYNAPETETPYSDAKCDESSRYTARHGDSDSDGDKDSPTVVQTISAFESDNKCDVERGGIVLTTICKGKGQRSETSIPDDDSQRAILPSAHNTIYVSHEVEYLSMPKKHRASFV</sequence>